<dbReference type="GO" id="GO:0016887">
    <property type="term" value="F:ATP hydrolysis activity"/>
    <property type="evidence" value="ECO:0007669"/>
    <property type="project" value="InterPro"/>
</dbReference>
<dbReference type="SUPFAM" id="SSF52540">
    <property type="entry name" value="P-loop containing nucleoside triphosphate hydrolases"/>
    <property type="match status" value="1"/>
</dbReference>
<sequence>MFHNGHYLGEEETKFKGKASVYIKRLWPFFRPYLGRAIAAGSLVLVSSGLGLVGPVLIKRAIDVNIGNKDPGGLVVTSLIYLTTQAVVLVASYFQMVWLARVGERGTADIKQSLFCHLLDLPVSFFDKHPVGKLISRVESDTEALKMLFTRTSVVLLESVLMLVGMSLVMAFTSWRLYLLIVILLPPFIIAFWIFQRKVRPVYLKVRRTVADINSLVSETLKALPVIQVFCQQPRFAERMNHLNRLKYQQEMKATLLWYMVWFLVDFGEVLGLGLILGFGGVWALQGALTIGTLFMFTAYLTRLFGPLRMISDQINVIQRAFASAERIFGMFDQKPEPEGELVKGQLSLRQGITFERVGFAYDGENFVLKDIDLAVHRGEKVALVGETGGGKSSIVNLLLKFYTAQKGRILFDEKELARMNHHQLRATIGFVPQEVIMFPGTVLDNLRMMDSTVPRERVIMAAKRARIHEAVLRFPHGYDTNLIGHGVNFSLGERQLIAFARALVFDPEILLLDEATSSVDPHTEQLIQEGLAELLKGRTAIIVAHRLATVQMADRIIVVHKGNIAEQGNHEELLRKNGLYSRLYQLQYVGGKA</sequence>
<evidence type="ECO:0000256" key="8">
    <source>
        <dbReference type="ARBA" id="ARBA00023136"/>
    </source>
</evidence>
<keyword evidence="6" id="KW-0067">ATP-binding</keyword>
<dbReference type="FunFam" id="3.40.50.300:FF:000221">
    <property type="entry name" value="Multidrug ABC transporter ATP-binding protein"/>
    <property type="match status" value="1"/>
</dbReference>
<evidence type="ECO:0008006" key="14">
    <source>
        <dbReference type="Google" id="ProtNLM"/>
    </source>
</evidence>
<evidence type="ECO:0000313" key="12">
    <source>
        <dbReference type="EMBL" id="OYD16273.1"/>
    </source>
</evidence>
<gene>
    <name evidence="12" type="ORF">CH330_03320</name>
</gene>
<comment type="subcellular location">
    <subcellularLocation>
        <location evidence="1">Cell membrane</location>
        <topology evidence="1">Multi-pass membrane protein</topology>
    </subcellularLocation>
</comment>
<dbReference type="CDD" id="cd18544">
    <property type="entry name" value="ABC_6TM_TmrA_like"/>
    <property type="match status" value="1"/>
</dbReference>
<dbReference type="PANTHER" id="PTHR43394:SF1">
    <property type="entry name" value="ATP-BINDING CASSETTE SUB-FAMILY B MEMBER 10, MITOCHONDRIAL"/>
    <property type="match status" value="1"/>
</dbReference>
<keyword evidence="5" id="KW-0547">Nucleotide-binding</keyword>
<evidence type="ECO:0000256" key="2">
    <source>
        <dbReference type="ARBA" id="ARBA00022448"/>
    </source>
</evidence>
<dbReference type="Proteomes" id="UP000215559">
    <property type="component" value="Unassembled WGS sequence"/>
</dbReference>
<dbReference type="EMBL" id="NOZP01000059">
    <property type="protein sequence ID" value="OYD16273.1"/>
    <property type="molecule type" value="Genomic_DNA"/>
</dbReference>
<keyword evidence="8 9" id="KW-0472">Membrane</keyword>
<feature type="domain" description="ABC transmembrane type-1" evidence="11">
    <location>
        <begin position="38"/>
        <end position="320"/>
    </location>
</feature>
<evidence type="ECO:0000259" key="11">
    <source>
        <dbReference type="PROSITE" id="PS50929"/>
    </source>
</evidence>
<feature type="transmembrane region" description="Helical" evidence="9">
    <location>
        <begin position="33"/>
        <end position="58"/>
    </location>
</feature>
<dbReference type="GO" id="GO:0005886">
    <property type="term" value="C:plasma membrane"/>
    <property type="evidence" value="ECO:0007669"/>
    <property type="project" value="UniProtKB-SubCell"/>
</dbReference>
<evidence type="ECO:0000256" key="6">
    <source>
        <dbReference type="ARBA" id="ARBA00022840"/>
    </source>
</evidence>
<dbReference type="AlphaFoldDB" id="A0A235BV35"/>
<evidence type="ECO:0000256" key="7">
    <source>
        <dbReference type="ARBA" id="ARBA00022989"/>
    </source>
</evidence>
<dbReference type="Pfam" id="PF00664">
    <property type="entry name" value="ABC_membrane"/>
    <property type="match status" value="1"/>
</dbReference>
<dbReference type="Gene3D" id="3.40.50.300">
    <property type="entry name" value="P-loop containing nucleotide triphosphate hydrolases"/>
    <property type="match status" value="1"/>
</dbReference>
<dbReference type="InterPro" id="IPR011527">
    <property type="entry name" value="ABC1_TM_dom"/>
</dbReference>
<accession>A0A235BV35</accession>
<evidence type="ECO:0000256" key="3">
    <source>
        <dbReference type="ARBA" id="ARBA00022475"/>
    </source>
</evidence>
<dbReference type="Gene3D" id="1.20.1560.10">
    <property type="entry name" value="ABC transporter type 1, transmembrane domain"/>
    <property type="match status" value="1"/>
</dbReference>
<protein>
    <recommendedName>
        <fullName evidence="14">Antibiotic ABC transporter ATP-binding protein</fullName>
    </recommendedName>
</protein>
<dbReference type="PANTHER" id="PTHR43394">
    <property type="entry name" value="ATP-DEPENDENT PERMEASE MDL1, MITOCHONDRIAL"/>
    <property type="match status" value="1"/>
</dbReference>
<organism evidence="12 13">
    <name type="scientific">candidate division WOR-3 bacterium JGI_Cruoil_03_51_56</name>
    <dbReference type="NCBI Taxonomy" id="1973747"/>
    <lineage>
        <taxon>Bacteria</taxon>
        <taxon>Bacteria division WOR-3</taxon>
    </lineage>
</organism>
<dbReference type="PROSITE" id="PS50893">
    <property type="entry name" value="ABC_TRANSPORTER_2"/>
    <property type="match status" value="1"/>
</dbReference>
<keyword evidence="3" id="KW-1003">Cell membrane</keyword>
<evidence type="ECO:0000256" key="1">
    <source>
        <dbReference type="ARBA" id="ARBA00004651"/>
    </source>
</evidence>
<dbReference type="InterPro" id="IPR017871">
    <property type="entry name" value="ABC_transporter-like_CS"/>
</dbReference>
<evidence type="ECO:0000313" key="13">
    <source>
        <dbReference type="Proteomes" id="UP000215559"/>
    </source>
</evidence>
<feature type="domain" description="ABC transporter" evidence="10">
    <location>
        <begin position="353"/>
        <end position="587"/>
    </location>
</feature>
<evidence type="ECO:0000256" key="4">
    <source>
        <dbReference type="ARBA" id="ARBA00022692"/>
    </source>
</evidence>
<reference evidence="12 13" key="1">
    <citation type="submission" date="2017-07" db="EMBL/GenBank/DDBJ databases">
        <title>Recovery of genomes from metagenomes via a dereplication, aggregation, and scoring strategy.</title>
        <authorList>
            <person name="Sieber C.M."/>
            <person name="Probst A.J."/>
            <person name="Sharrar A."/>
            <person name="Thomas B.C."/>
            <person name="Hess M."/>
            <person name="Tringe S.G."/>
            <person name="Banfield J.F."/>
        </authorList>
    </citation>
    <scope>NUCLEOTIDE SEQUENCE [LARGE SCALE GENOMIC DNA]</scope>
    <source>
        <strain evidence="12">JGI_Cruoil_03_51_56</strain>
    </source>
</reference>
<feature type="transmembrane region" description="Helical" evidence="9">
    <location>
        <begin position="178"/>
        <end position="195"/>
    </location>
</feature>
<comment type="caution">
    <text evidence="12">The sequence shown here is derived from an EMBL/GenBank/DDBJ whole genome shotgun (WGS) entry which is preliminary data.</text>
</comment>
<evidence type="ECO:0000259" key="10">
    <source>
        <dbReference type="PROSITE" id="PS50893"/>
    </source>
</evidence>
<dbReference type="GO" id="GO:0005524">
    <property type="term" value="F:ATP binding"/>
    <property type="evidence" value="ECO:0007669"/>
    <property type="project" value="UniProtKB-KW"/>
</dbReference>
<feature type="transmembrane region" description="Helical" evidence="9">
    <location>
        <begin position="256"/>
        <end position="277"/>
    </location>
</feature>
<keyword evidence="2" id="KW-0813">Transport</keyword>
<dbReference type="InterPro" id="IPR036640">
    <property type="entry name" value="ABC1_TM_sf"/>
</dbReference>
<dbReference type="PROSITE" id="PS50929">
    <property type="entry name" value="ABC_TM1F"/>
    <property type="match status" value="1"/>
</dbReference>
<feature type="transmembrane region" description="Helical" evidence="9">
    <location>
        <begin position="78"/>
        <end position="100"/>
    </location>
</feature>
<evidence type="ECO:0000256" key="5">
    <source>
        <dbReference type="ARBA" id="ARBA00022741"/>
    </source>
</evidence>
<dbReference type="InterPro" id="IPR003593">
    <property type="entry name" value="AAA+_ATPase"/>
</dbReference>
<proteinExistence type="predicted"/>
<dbReference type="SUPFAM" id="SSF90123">
    <property type="entry name" value="ABC transporter transmembrane region"/>
    <property type="match status" value="1"/>
</dbReference>
<dbReference type="SMART" id="SM00382">
    <property type="entry name" value="AAA"/>
    <property type="match status" value="1"/>
</dbReference>
<name>A0A235BV35_UNCW3</name>
<dbReference type="GO" id="GO:0015421">
    <property type="term" value="F:ABC-type oligopeptide transporter activity"/>
    <property type="evidence" value="ECO:0007669"/>
    <property type="project" value="TreeGrafter"/>
</dbReference>
<dbReference type="InterPro" id="IPR003439">
    <property type="entry name" value="ABC_transporter-like_ATP-bd"/>
</dbReference>
<keyword evidence="4 9" id="KW-0812">Transmembrane</keyword>
<dbReference type="InterPro" id="IPR039421">
    <property type="entry name" value="Type_1_exporter"/>
</dbReference>
<evidence type="ECO:0000256" key="9">
    <source>
        <dbReference type="SAM" id="Phobius"/>
    </source>
</evidence>
<dbReference type="PROSITE" id="PS00211">
    <property type="entry name" value="ABC_TRANSPORTER_1"/>
    <property type="match status" value="1"/>
</dbReference>
<keyword evidence="7 9" id="KW-1133">Transmembrane helix</keyword>
<dbReference type="InterPro" id="IPR027417">
    <property type="entry name" value="P-loop_NTPase"/>
</dbReference>
<dbReference type="Pfam" id="PF00005">
    <property type="entry name" value="ABC_tran"/>
    <property type="match status" value="1"/>
</dbReference>
<feature type="transmembrane region" description="Helical" evidence="9">
    <location>
        <begin position="283"/>
        <end position="302"/>
    </location>
</feature>